<dbReference type="PANTHER" id="PTHR44140:SF2">
    <property type="entry name" value="LD25575P"/>
    <property type="match status" value="1"/>
</dbReference>
<dbReference type="InterPro" id="IPR036869">
    <property type="entry name" value="J_dom_sf"/>
</dbReference>
<keyword evidence="8" id="KW-1185">Reference proteome</keyword>
<evidence type="ECO:0000256" key="1">
    <source>
        <dbReference type="ARBA" id="ARBA00004240"/>
    </source>
</evidence>
<keyword evidence="4" id="KW-0802">TPR repeat</keyword>
<feature type="repeat" description="TPR" evidence="4">
    <location>
        <begin position="160"/>
        <end position="193"/>
    </location>
</feature>
<feature type="domain" description="J" evidence="6">
    <location>
        <begin position="6"/>
        <end position="75"/>
    </location>
</feature>
<evidence type="ECO:0000256" key="5">
    <source>
        <dbReference type="SAM" id="Phobius"/>
    </source>
</evidence>
<dbReference type="SMART" id="SM00028">
    <property type="entry name" value="TPR"/>
    <property type="match status" value="3"/>
</dbReference>
<sequence>MAVSVDFYAVLEIARDADDDTINAALKSKLRLWRKATNSPDLSTRQEAETWMARLREASDTLLDPQRRAAYDRELQTAGVAQPQTQQAAGEGTDWVARAREELGRGDYHSAAYSAREATHSIGNSAESWGLRSRANAGLGNLQDALYEARQATTIEANNPEYHFQLGMIFEKLAQFQDAINAYQVSMQLDPSAPQYMVAVANVMSDNGQLDDALDFIRQHLQRFQGAQIVFDYYATLLALKAESIPRYNGRGQYMITSKSEIEQMRPLIAEAMAHNRDPEMAKELDKISRFLDTSEEQVFSVPGDGWGQKALILASPILCIVIGAIIGLTVIGVLLAVAAGAGIYFTCWVPRYKANDRDDLRKGYLQGYIG</sequence>
<organism evidence="7 8">
    <name type="scientific">Gordonia cholesterolivorans</name>
    <dbReference type="NCBI Taxonomy" id="559625"/>
    <lineage>
        <taxon>Bacteria</taxon>
        <taxon>Bacillati</taxon>
        <taxon>Actinomycetota</taxon>
        <taxon>Actinomycetes</taxon>
        <taxon>Mycobacteriales</taxon>
        <taxon>Gordoniaceae</taxon>
        <taxon>Gordonia</taxon>
    </lineage>
</organism>
<protein>
    <recommendedName>
        <fullName evidence="6">J domain-containing protein</fullName>
    </recommendedName>
</protein>
<evidence type="ECO:0000313" key="7">
    <source>
        <dbReference type="EMBL" id="GAA2368156.1"/>
    </source>
</evidence>
<keyword evidence="2" id="KW-0732">Signal</keyword>
<dbReference type="SUPFAM" id="SSF46565">
    <property type="entry name" value="Chaperone J-domain"/>
    <property type="match status" value="1"/>
</dbReference>
<evidence type="ECO:0000313" key="8">
    <source>
        <dbReference type="Proteomes" id="UP001501170"/>
    </source>
</evidence>
<dbReference type="InterPro" id="IPR001623">
    <property type="entry name" value="DnaJ_domain"/>
</dbReference>
<keyword evidence="5" id="KW-0812">Transmembrane</keyword>
<evidence type="ECO:0000256" key="4">
    <source>
        <dbReference type="PROSITE-ProRule" id="PRU00339"/>
    </source>
</evidence>
<dbReference type="SMART" id="SM00271">
    <property type="entry name" value="DnaJ"/>
    <property type="match status" value="1"/>
</dbReference>
<accession>A0ABN3H3I1</accession>
<dbReference type="Pfam" id="PF00226">
    <property type="entry name" value="DnaJ"/>
    <property type="match status" value="1"/>
</dbReference>
<dbReference type="Proteomes" id="UP001501170">
    <property type="component" value="Unassembled WGS sequence"/>
</dbReference>
<gene>
    <name evidence="7" type="ORF">GCM10009855_04300</name>
</gene>
<dbReference type="Gene3D" id="1.10.287.110">
    <property type="entry name" value="DnaJ domain"/>
    <property type="match status" value="1"/>
</dbReference>
<dbReference type="InterPro" id="IPR019734">
    <property type="entry name" value="TPR_rpt"/>
</dbReference>
<comment type="caution">
    <text evidence="7">The sequence shown here is derived from an EMBL/GenBank/DDBJ whole genome shotgun (WGS) entry which is preliminary data.</text>
</comment>
<dbReference type="EMBL" id="BAAARB010000002">
    <property type="protein sequence ID" value="GAA2368156.1"/>
    <property type="molecule type" value="Genomic_DNA"/>
</dbReference>
<reference evidence="7 8" key="1">
    <citation type="journal article" date="2019" name="Int. J. Syst. Evol. Microbiol.">
        <title>The Global Catalogue of Microorganisms (GCM) 10K type strain sequencing project: providing services to taxonomists for standard genome sequencing and annotation.</title>
        <authorList>
            <consortium name="The Broad Institute Genomics Platform"/>
            <consortium name="The Broad Institute Genome Sequencing Center for Infectious Disease"/>
            <person name="Wu L."/>
            <person name="Ma J."/>
        </authorList>
    </citation>
    <scope>NUCLEOTIDE SEQUENCE [LARGE SCALE GENOMIC DNA]</scope>
    <source>
        <strain evidence="7 8">JCM 16227</strain>
    </source>
</reference>
<dbReference type="InterPro" id="IPR011990">
    <property type="entry name" value="TPR-like_helical_dom_sf"/>
</dbReference>
<feature type="transmembrane region" description="Helical" evidence="5">
    <location>
        <begin position="321"/>
        <end position="348"/>
    </location>
</feature>
<keyword evidence="5" id="KW-1133">Transmembrane helix</keyword>
<dbReference type="SUPFAM" id="SSF48452">
    <property type="entry name" value="TPR-like"/>
    <property type="match status" value="1"/>
</dbReference>
<keyword evidence="5" id="KW-0472">Membrane</keyword>
<name>A0ABN3H3I1_9ACTN</name>
<evidence type="ECO:0000256" key="2">
    <source>
        <dbReference type="ARBA" id="ARBA00022729"/>
    </source>
</evidence>
<dbReference type="PROSITE" id="PS50005">
    <property type="entry name" value="TPR"/>
    <property type="match status" value="1"/>
</dbReference>
<evidence type="ECO:0000256" key="3">
    <source>
        <dbReference type="ARBA" id="ARBA00022824"/>
    </source>
</evidence>
<proteinExistence type="predicted"/>
<dbReference type="Gene3D" id="1.25.40.10">
    <property type="entry name" value="Tetratricopeptide repeat domain"/>
    <property type="match status" value="1"/>
</dbReference>
<dbReference type="RefSeq" id="WP_006896713.1">
    <property type="nucleotide sequence ID" value="NZ_BAAARB010000002.1"/>
</dbReference>
<comment type="subcellular location">
    <subcellularLocation>
        <location evidence="1">Endoplasmic reticulum</location>
    </subcellularLocation>
</comment>
<dbReference type="InterPro" id="IPR051727">
    <property type="entry name" value="DnaJ_C3_Co-chaperones"/>
</dbReference>
<keyword evidence="3" id="KW-0256">Endoplasmic reticulum</keyword>
<dbReference type="PROSITE" id="PS50076">
    <property type="entry name" value="DNAJ_2"/>
    <property type="match status" value="1"/>
</dbReference>
<evidence type="ECO:0000259" key="6">
    <source>
        <dbReference type="PROSITE" id="PS50076"/>
    </source>
</evidence>
<dbReference type="PANTHER" id="PTHR44140">
    <property type="entry name" value="LD25575P"/>
    <property type="match status" value="1"/>
</dbReference>